<dbReference type="EMBL" id="CP095350">
    <property type="protein sequence ID" value="XAG84849.1"/>
    <property type="molecule type" value="Genomic_DNA"/>
</dbReference>
<organism evidence="2">
    <name type="scientific">bacterium 19MO03SA05</name>
    <dbReference type="NCBI Taxonomy" id="2920620"/>
    <lineage>
        <taxon>Bacteria</taxon>
    </lineage>
</organism>
<dbReference type="InterPro" id="IPR009883">
    <property type="entry name" value="YgfX"/>
</dbReference>
<feature type="transmembrane region" description="Helical" evidence="1">
    <location>
        <begin position="22"/>
        <end position="53"/>
    </location>
</feature>
<protein>
    <recommendedName>
        <fullName evidence="3">Toxin CptA</fullName>
    </recommendedName>
</protein>
<evidence type="ECO:0008006" key="3">
    <source>
        <dbReference type="Google" id="ProtNLM"/>
    </source>
</evidence>
<evidence type="ECO:0000256" key="1">
    <source>
        <dbReference type="SAM" id="Phobius"/>
    </source>
</evidence>
<dbReference type="AlphaFoldDB" id="A0AAU6VH45"/>
<dbReference type="Pfam" id="PF07254">
    <property type="entry name" value="Cpta_toxin"/>
    <property type="match status" value="1"/>
</dbReference>
<keyword evidence="1" id="KW-0472">Membrane</keyword>
<accession>A0AAU6VH45</accession>
<sequence length="134" mass="15497">MSLIISAKSVKLALTPSLFAHITAWCLLILLIWALLISPIPLVAAVVILCYWLKTPLLDWLPVTLSEEIEIDFSGRLRWADQEFSYQGVSLLYRGLFIRFYGRQRSVLLWRDSCSETDYRQLLGRLKREHSGSR</sequence>
<name>A0AAU6VH45_UNCXX</name>
<proteinExistence type="predicted"/>
<reference evidence="2" key="1">
    <citation type="submission" date="2022-03" db="EMBL/GenBank/DDBJ databases">
        <title>Sea Food Isolates.</title>
        <authorList>
            <person name="Li c."/>
        </authorList>
    </citation>
    <scope>NUCLEOTIDE SEQUENCE</scope>
    <source>
        <strain evidence="2">19MO03SA05</strain>
    </source>
</reference>
<gene>
    <name evidence="2" type="ORF">MRM63_02175</name>
</gene>
<evidence type="ECO:0000313" key="2">
    <source>
        <dbReference type="EMBL" id="XAG84849.1"/>
    </source>
</evidence>
<keyword evidence="1" id="KW-1133">Transmembrane helix</keyword>
<keyword evidence="1" id="KW-0812">Transmembrane</keyword>